<accession>A0A0M5JJ82</accession>
<evidence type="ECO:0000256" key="1">
    <source>
        <dbReference type="ARBA" id="ARBA00004613"/>
    </source>
</evidence>
<keyword evidence="3" id="KW-0202">Cytokine</keyword>
<protein>
    <submittedName>
        <fullName evidence="9">Type-I interferon</fullName>
    </submittedName>
</protein>
<keyword evidence="6" id="KW-0051">Antiviral defense</keyword>
<dbReference type="AlphaFoldDB" id="A0A0M5JJ82"/>
<dbReference type="InterPro" id="IPR009079">
    <property type="entry name" value="4_helix_cytokine-like_core"/>
</dbReference>
<organism evidence="9">
    <name type="scientific">Cirrhinus mrigala</name>
    <name type="common">Mrigala</name>
    <dbReference type="NCBI Taxonomy" id="683832"/>
    <lineage>
        <taxon>Eukaryota</taxon>
        <taxon>Metazoa</taxon>
        <taxon>Chordata</taxon>
        <taxon>Craniata</taxon>
        <taxon>Vertebrata</taxon>
        <taxon>Euteleostomi</taxon>
        <taxon>Actinopterygii</taxon>
        <taxon>Neopterygii</taxon>
        <taxon>Teleostei</taxon>
        <taxon>Ostariophysi</taxon>
        <taxon>Cypriniformes</taxon>
        <taxon>Cyprinidae</taxon>
        <taxon>Labeoninae</taxon>
        <taxon>Labeonini</taxon>
        <taxon>Cirrhinus</taxon>
    </lineage>
</organism>
<keyword evidence="5 8" id="KW-0732">Signal</keyword>
<comment type="subcellular location">
    <subcellularLocation>
        <location evidence="1">Secreted</location>
    </subcellularLocation>
</comment>
<dbReference type="Pfam" id="PF00143">
    <property type="entry name" value="Interferon"/>
    <property type="match status" value="1"/>
</dbReference>
<keyword evidence="4" id="KW-0964">Secreted</keyword>
<evidence type="ECO:0000256" key="5">
    <source>
        <dbReference type="ARBA" id="ARBA00022729"/>
    </source>
</evidence>
<evidence type="ECO:0000256" key="4">
    <source>
        <dbReference type="ARBA" id="ARBA00022525"/>
    </source>
</evidence>
<keyword evidence="7" id="KW-1015">Disulfide bond</keyword>
<dbReference type="GO" id="GO:0006955">
    <property type="term" value="P:immune response"/>
    <property type="evidence" value="ECO:0007669"/>
    <property type="project" value="UniProtKB-ARBA"/>
</dbReference>
<feature type="chain" id="PRO_5005803818" evidence="8">
    <location>
        <begin position="24"/>
        <end position="183"/>
    </location>
</feature>
<evidence type="ECO:0000256" key="8">
    <source>
        <dbReference type="SAM" id="SignalP"/>
    </source>
</evidence>
<reference evidence="9" key="1">
    <citation type="submission" date="2015-06" db="EMBL/GenBank/DDBJ databases">
        <authorList>
            <person name="Hoefler B.C."/>
            <person name="Straight P.D."/>
        </authorList>
    </citation>
    <scope>NUCLEOTIDE SEQUENCE</scope>
</reference>
<evidence type="ECO:0000256" key="7">
    <source>
        <dbReference type="ARBA" id="ARBA00023157"/>
    </source>
</evidence>
<evidence type="ECO:0000256" key="2">
    <source>
        <dbReference type="ARBA" id="ARBA00011033"/>
    </source>
</evidence>
<dbReference type="Gene3D" id="1.20.1250.10">
    <property type="match status" value="1"/>
</dbReference>
<dbReference type="SUPFAM" id="SSF47266">
    <property type="entry name" value="4-helical cytokines"/>
    <property type="match status" value="1"/>
</dbReference>
<sequence length="183" mass="21924">MKQIQMWTYVFVIFFTLQSQCSACKWLGRYRTVTRESLSLLEEMGGQYAENTMVPFPGPLYNSIMKAEVEDKVKFLVLTLEHIINLMDDTEHMDLVKWNPKTVEYFLKVLHRQSSELKECEDQYQQSPHKESYKLKIKRHFRTLRKILKKERYSAQAWEKIRRAVKTHLQRMDIIAISTRSEV</sequence>
<dbReference type="GO" id="GO:0005125">
    <property type="term" value="F:cytokine activity"/>
    <property type="evidence" value="ECO:0007669"/>
    <property type="project" value="UniProtKB-KW"/>
</dbReference>
<evidence type="ECO:0000256" key="6">
    <source>
        <dbReference type="ARBA" id="ARBA00023118"/>
    </source>
</evidence>
<feature type="signal peptide" evidence="8">
    <location>
        <begin position="1"/>
        <end position="23"/>
    </location>
</feature>
<dbReference type="InterPro" id="IPR000471">
    <property type="entry name" value="Interferon_alpha/beta/delta"/>
</dbReference>
<proteinExistence type="evidence at transcript level"/>
<dbReference type="GO" id="GO:0043330">
    <property type="term" value="P:response to exogenous dsRNA"/>
    <property type="evidence" value="ECO:0007669"/>
    <property type="project" value="TreeGrafter"/>
</dbReference>
<dbReference type="GO" id="GO:0005615">
    <property type="term" value="C:extracellular space"/>
    <property type="evidence" value="ECO:0007669"/>
    <property type="project" value="UniProtKB-KW"/>
</dbReference>
<dbReference type="PANTHER" id="PTHR11691:SF73">
    <property type="entry name" value="INTERFERON BETA"/>
    <property type="match status" value="1"/>
</dbReference>
<comment type="similarity">
    <text evidence="2">Belongs to the alpha/beta interferon family.</text>
</comment>
<name>A0A0M5JJ82_CIRMR</name>
<dbReference type="GO" id="GO:0051607">
    <property type="term" value="P:defense response to virus"/>
    <property type="evidence" value="ECO:0007669"/>
    <property type="project" value="UniProtKB-KW"/>
</dbReference>
<dbReference type="GO" id="GO:0005126">
    <property type="term" value="F:cytokine receptor binding"/>
    <property type="evidence" value="ECO:0007669"/>
    <property type="project" value="InterPro"/>
</dbReference>
<dbReference type="EMBL" id="KT004435">
    <property type="protein sequence ID" value="ALC74498.1"/>
    <property type="molecule type" value="mRNA"/>
</dbReference>
<dbReference type="PANTHER" id="PTHR11691">
    <property type="entry name" value="TYPE I INTERFERON"/>
    <property type="match status" value="1"/>
</dbReference>
<evidence type="ECO:0000256" key="3">
    <source>
        <dbReference type="ARBA" id="ARBA00022514"/>
    </source>
</evidence>
<evidence type="ECO:0000313" key="9">
    <source>
        <dbReference type="EMBL" id="ALC74498.1"/>
    </source>
</evidence>